<dbReference type="RefSeq" id="WP_074796887.1">
    <property type="nucleotide sequence ID" value="NZ_FOVJ01000003.1"/>
</dbReference>
<dbReference type="Proteomes" id="UP000183107">
    <property type="component" value="Unassembled WGS sequence"/>
</dbReference>
<dbReference type="NCBIfam" id="TIGR00481">
    <property type="entry name" value="YbhB/YbcL family Raf kinase inhibitor-like protein"/>
    <property type="match status" value="1"/>
</dbReference>
<accession>A0A1I5BYB5</accession>
<sequence>MFITSPVFHDRTNVPTLHTCNGENISPALEFRELPAKTKSLVLIVEDHNATPGPWIHWLVFNIPPTTTSVPAGHIPEGGTEGIANGGTHGYEGPCPKYFSGIHHYHFQLFALDTMLDLPPTADKTQVAASLQDHIIDSATLVGLCEGTKAGA</sequence>
<dbReference type="Pfam" id="PF01161">
    <property type="entry name" value="PBP"/>
    <property type="match status" value="1"/>
</dbReference>
<evidence type="ECO:0008006" key="3">
    <source>
        <dbReference type="Google" id="ProtNLM"/>
    </source>
</evidence>
<organism evidence="1 2">
    <name type="scientific">Nitrosospira briensis</name>
    <dbReference type="NCBI Taxonomy" id="35799"/>
    <lineage>
        <taxon>Bacteria</taxon>
        <taxon>Pseudomonadati</taxon>
        <taxon>Pseudomonadota</taxon>
        <taxon>Betaproteobacteria</taxon>
        <taxon>Nitrosomonadales</taxon>
        <taxon>Nitrosomonadaceae</taxon>
        <taxon>Nitrosospira</taxon>
    </lineage>
</organism>
<dbReference type="PANTHER" id="PTHR30289">
    <property type="entry name" value="UNCHARACTERIZED PROTEIN YBCL-RELATED"/>
    <property type="match status" value="1"/>
</dbReference>
<dbReference type="InterPro" id="IPR036610">
    <property type="entry name" value="PEBP-like_sf"/>
</dbReference>
<dbReference type="SUPFAM" id="SSF49777">
    <property type="entry name" value="PEBP-like"/>
    <property type="match status" value="1"/>
</dbReference>
<proteinExistence type="predicted"/>
<dbReference type="Gene3D" id="3.90.280.10">
    <property type="entry name" value="PEBP-like"/>
    <property type="match status" value="1"/>
</dbReference>
<dbReference type="EMBL" id="FOVJ01000003">
    <property type="protein sequence ID" value="SFN79707.1"/>
    <property type="molecule type" value="Genomic_DNA"/>
</dbReference>
<name>A0A1I5BYB5_9PROT</name>
<dbReference type="PANTHER" id="PTHR30289:SF1">
    <property type="entry name" value="PEBP (PHOSPHATIDYLETHANOLAMINE-BINDING PROTEIN) FAMILY PROTEIN"/>
    <property type="match status" value="1"/>
</dbReference>
<dbReference type="InterPro" id="IPR005247">
    <property type="entry name" value="YbhB_YbcL/LppC-like"/>
</dbReference>
<dbReference type="InterPro" id="IPR008914">
    <property type="entry name" value="PEBP"/>
</dbReference>
<dbReference type="OrthoDB" id="9797506at2"/>
<dbReference type="AlphaFoldDB" id="A0A1I5BYB5"/>
<evidence type="ECO:0000313" key="2">
    <source>
        <dbReference type="Proteomes" id="UP000183107"/>
    </source>
</evidence>
<reference evidence="2" key="1">
    <citation type="submission" date="2016-10" db="EMBL/GenBank/DDBJ databases">
        <authorList>
            <person name="Varghese N."/>
        </authorList>
    </citation>
    <scope>NUCLEOTIDE SEQUENCE [LARGE SCALE GENOMIC DNA]</scope>
    <source>
        <strain evidence="2">Nsp8</strain>
    </source>
</reference>
<gene>
    <name evidence="1" type="ORF">SAMN05216386_1874</name>
</gene>
<evidence type="ECO:0000313" key="1">
    <source>
        <dbReference type="EMBL" id="SFN79707.1"/>
    </source>
</evidence>
<keyword evidence="2" id="KW-1185">Reference proteome</keyword>
<protein>
    <recommendedName>
        <fullName evidence="3">Phospholipid-binding protein, PBP family</fullName>
    </recommendedName>
</protein>
<dbReference type="CDD" id="cd00865">
    <property type="entry name" value="PEBP_bact_arch"/>
    <property type="match status" value="1"/>
</dbReference>